<dbReference type="InterPro" id="IPR002711">
    <property type="entry name" value="HNH"/>
</dbReference>
<proteinExistence type="predicted"/>
<organism evidence="2">
    <name type="scientific">viral metagenome</name>
    <dbReference type="NCBI Taxonomy" id="1070528"/>
    <lineage>
        <taxon>unclassified sequences</taxon>
        <taxon>metagenomes</taxon>
        <taxon>organismal metagenomes</taxon>
    </lineage>
</organism>
<reference evidence="2" key="1">
    <citation type="journal article" date="2020" name="Nature">
        <title>Giant virus diversity and host interactions through global metagenomics.</title>
        <authorList>
            <person name="Schulz F."/>
            <person name="Roux S."/>
            <person name="Paez-Espino D."/>
            <person name="Jungbluth S."/>
            <person name="Walsh D.A."/>
            <person name="Denef V.J."/>
            <person name="McMahon K.D."/>
            <person name="Konstantinidis K.T."/>
            <person name="Eloe-Fadrosh E.A."/>
            <person name="Kyrpides N.C."/>
            <person name="Woyke T."/>
        </authorList>
    </citation>
    <scope>NUCLEOTIDE SEQUENCE</scope>
    <source>
        <strain evidence="2">GVMAG-M-3300020185-18</strain>
    </source>
</reference>
<name>A0A6C0C4Q9_9ZZZZ</name>
<dbReference type="GO" id="GO:0004519">
    <property type="term" value="F:endonuclease activity"/>
    <property type="evidence" value="ECO:0007669"/>
    <property type="project" value="InterPro"/>
</dbReference>
<dbReference type="CDD" id="cd00085">
    <property type="entry name" value="HNHc"/>
    <property type="match status" value="1"/>
</dbReference>
<dbReference type="SMART" id="SM00507">
    <property type="entry name" value="HNHc"/>
    <property type="match status" value="1"/>
</dbReference>
<dbReference type="EMBL" id="MN739320">
    <property type="protein sequence ID" value="QHS98638.1"/>
    <property type="molecule type" value="Genomic_DNA"/>
</dbReference>
<dbReference type="GO" id="GO:0003676">
    <property type="term" value="F:nucleic acid binding"/>
    <property type="evidence" value="ECO:0007669"/>
    <property type="project" value="InterPro"/>
</dbReference>
<accession>A0A6C0C4Q9</accession>
<protein>
    <recommendedName>
        <fullName evidence="1">HNH nuclease domain-containing protein</fullName>
    </recommendedName>
</protein>
<sequence length="185" mass="21211">MKIQFIIFSITAFLIYDTYHDGKYSEKILSGKKYFKMTMMGFIGLSLLIMIKKHPLDSKSMLEHATQMIRYMPIKKGTKDVLSPIFDFTKATQRVGGMMGSHETPQLRRMMNSGRTGTKRSVSETKKKYVASKQNWKCNECGNQLDATFEVDHIMELQDGGSNHVSNLRALCRNCHGQKTMMHNL</sequence>
<dbReference type="GO" id="GO:0008270">
    <property type="term" value="F:zinc ion binding"/>
    <property type="evidence" value="ECO:0007669"/>
    <property type="project" value="InterPro"/>
</dbReference>
<feature type="domain" description="HNH nuclease" evidence="1">
    <location>
        <begin position="125"/>
        <end position="177"/>
    </location>
</feature>
<dbReference type="AlphaFoldDB" id="A0A6C0C4Q9"/>
<dbReference type="InterPro" id="IPR003615">
    <property type="entry name" value="HNH_nuc"/>
</dbReference>
<dbReference type="Gene3D" id="1.10.30.50">
    <property type="match status" value="1"/>
</dbReference>
<evidence type="ECO:0000313" key="2">
    <source>
        <dbReference type="EMBL" id="QHS98638.1"/>
    </source>
</evidence>
<evidence type="ECO:0000259" key="1">
    <source>
        <dbReference type="SMART" id="SM00507"/>
    </source>
</evidence>
<dbReference type="Pfam" id="PF01844">
    <property type="entry name" value="HNH"/>
    <property type="match status" value="1"/>
</dbReference>